<dbReference type="InterPro" id="IPR056157">
    <property type="entry name" value="TPR_IFT80_172_dom"/>
</dbReference>
<evidence type="ECO:0000256" key="9">
    <source>
        <dbReference type="SAM" id="MobiDB-lite"/>
    </source>
</evidence>
<keyword evidence="3" id="KW-0853">WD repeat</keyword>
<feature type="domain" description="IFT80/172/WDR35 TPR" evidence="10">
    <location>
        <begin position="647"/>
        <end position="779"/>
    </location>
</feature>
<dbReference type="InterPro" id="IPR015943">
    <property type="entry name" value="WD40/YVTN_repeat-like_dom_sf"/>
</dbReference>
<evidence type="ECO:0000259" key="11">
    <source>
        <dbReference type="Pfam" id="PF24762"/>
    </source>
</evidence>
<evidence type="ECO:0000256" key="8">
    <source>
        <dbReference type="ARBA" id="ARBA00038130"/>
    </source>
</evidence>
<dbReference type="GO" id="GO:0005930">
    <property type="term" value="C:axoneme"/>
    <property type="evidence" value="ECO:0007669"/>
    <property type="project" value="TreeGrafter"/>
</dbReference>
<dbReference type="Pfam" id="PF23387">
    <property type="entry name" value="TPR_IFT80_172"/>
    <property type="match status" value="1"/>
</dbReference>
<feature type="domain" description="IF140/IFT172/WDR19 TPR" evidence="11">
    <location>
        <begin position="991"/>
        <end position="1252"/>
    </location>
</feature>
<keyword evidence="4" id="KW-0677">Repeat</keyword>
<evidence type="ECO:0000256" key="7">
    <source>
        <dbReference type="ARBA" id="ARBA00023273"/>
    </source>
</evidence>
<dbReference type="InterPro" id="IPR001680">
    <property type="entry name" value="WD40_rpt"/>
</dbReference>
<dbReference type="Proteomes" id="UP000041254">
    <property type="component" value="Unassembled WGS sequence"/>
</dbReference>
<dbReference type="InterPro" id="IPR056168">
    <property type="entry name" value="TPR_IF140/IFT172/WDR19"/>
</dbReference>
<dbReference type="PhylomeDB" id="A0A0G4F7G8"/>
<dbReference type="STRING" id="1169540.A0A0G4F7G8"/>
<keyword evidence="5" id="KW-0802">TPR repeat</keyword>
<dbReference type="OrthoDB" id="2186662at2759"/>
<keyword evidence="13" id="KW-1185">Reference proteome</keyword>
<dbReference type="PANTHER" id="PTHR15722">
    <property type="entry name" value="IFT140/172-RELATED"/>
    <property type="match status" value="1"/>
</dbReference>
<keyword evidence="2" id="KW-0217">Developmental protein</keyword>
<comment type="similarity">
    <text evidence="8">Belongs to the IFT172 family.</text>
</comment>
<evidence type="ECO:0000256" key="3">
    <source>
        <dbReference type="ARBA" id="ARBA00022574"/>
    </source>
</evidence>
<name>A0A0G4F7G8_VITBC</name>
<dbReference type="EMBL" id="CDMY01000383">
    <property type="protein sequence ID" value="CEM08051.1"/>
    <property type="molecule type" value="Genomic_DNA"/>
</dbReference>
<evidence type="ECO:0000256" key="5">
    <source>
        <dbReference type="ARBA" id="ARBA00022803"/>
    </source>
</evidence>
<dbReference type="GO" id="GO:0036064">
    <property type="term" value="C:ciliary basal body"/>
    <property type="evidence" value="ECO:0007669"/>
    <property type="project" value="TreeGrafter"/>
</dbReference>
<evidence type="ECO:0000256" key="1">
    <source>
        <dbReference type="ARBA" id="ARBA00004138"/>
    </source>
</evidence>
<dbReference type="Pfam" id="PF00400">
    <property type="entry name" value="WD40"/>
    <property type="match status" value="2"/>
</dbReference>
<dbReference type="SUPFAM" id="SSF50978">
    <property type="entry name" value="WD40 repeat-like"/>
    <property type="match status" value="1"/>
</dbReference>
<dbReference type="VEuPathDB" id="CryptoDB:Vbra_14572"/>
<dbReference type="SMART" id="SM00320">
    <property type="entry name" value="WD40"/>
    <property type="match status" value="7"/>
</dbReference>
<evidence type="ECO:0000256" key="4">
    <source>
        <dbReference type="ARBA" id="ARBA00022737"/>
    </source>
</evidence>
<accession>A0A0G4F7G8</accession>
<evidence type="ECO:0000313" key="12">
    <source>
        <dbReference type="EMBL" id="CEM08051.1"/>
    </source>
</evidence>
<keyword evidence="6" id="KW-0969">Cilium</keyword>
<dbReference type="Gene3D" id="2.130.10.10">
    <property type="entry name" value="YVTN repeat-like/Quinoprotein amine dehydrogenase"/>
    <property type="match status" value="2"/>
</dbReference>
<organism evidence="12 13">
    <name type="scientific">Vitrella brassicaformis (strain CCMP3155)</name>
    <dbReference type="NCBI Taxonomy" id="1169540"/>
    <lineage>
        <taxon>Eukaryota</taxon>
        <taxon>Sar</taxon>
        <taxon>Alveolata</taxon>
        <taxon>Colpodellida</taxon>
        <taxon>Vitrellaceae</taxon>
        <taxon>Vitrella</taxon>
    </lineage>
</organism>
<protein>
    <submittedName>
        <fullName evidence="12">Uncharacterized protein</fullName>
    </submittedName>
</protein>
<dbReference type="PANTHER" id="PTHR15722:SF2">
    <property type="entry name" value="INTRAFLAGELLAR TRANSPORT PROTEIN 172 HOMOLOG"/>
    <property type="match status" value="1"/>
</dbReference>
<dbReference type="OMA" id="LKRTIWQ"/>
<dbReference type="InParanoid" id="A0A0G4F7G8"/>
<dbReference type="Pfam" id="PF24762">
    <property type="entry name" value="TPR_IF140-IFT172"/>
    <property type="match status" value="1"/>
</dbReference>
<feature type="region of interest" description="Disordered" evidence="9">
    <location>
        <begin position="1664"/>
        <end position="1696"/>
    </location>
</feature>
<dbReference type="GO" id="GO:0042073">
    <property type="term" value="P:intraciliary transport"/>
    <property type="evidence" value="ECO:0007669"/>
    <property type="project" value="TreeGrafter"/>
</dbReference>
<evidence type="ECO:0000259" key="10">
    <source>
        <dbReference type="Pfam" id="PF23387"/>
    </source>
</evidence>
<evidence type="ECO:0000313" key="13">
    <source>
        <dbReference type="Proteomes" id="UP000041254"/>
    </source>
</evidence>
<reference evidence="12 13" key="1">
    <citation type="submission" date="2014-11" db="EMBL/GenBank/DDBJ databases">
        <authorList>
            <person name="Zhu J."/>
            <person name="Qi W."/>
            <person name="Song R."/>
        </authorList>
    </citation>
    <scope>NUCLEOTIDE SEQUENCE [LARGE SCALE GENOMIC DNA]</scope>
</reference>
<keyword evidence="7" id="KW-0966">Cell projection</keyword>
<comment type="subcellular location">
    <subcellularLocation>
        <location evidence="1">Cell projection</location>
        <location evidence="1">Cilium</location>
    </subcellularLocation>
</comment>
<gene>
    <name evidence="12" type="ORF">Vbra_14572</name>
</gene>
<dbReference type="GO" id="GO:0030992">
    <property type="term" value="C:intraciliary transport particle B"/>
    <property type="evidence" value="ECO:0007669"/>
    <property type="project" value="TreeGrafter"/>
</dbReference>
<evidence type="ECO:0000256" key="2">
    <source>
        <dbReference type="ARBA" id="ARBA00022473"/>
    </source>
</evidence>
<dbReference type="InterPro" id="IPR036322">
    <property type="entry name" value="WD40_repeat_dom_sf"/>
</dbReference>
<proteinExistence type="inferred from homology"/>
<sequence>MQLRYLTNLSPAGDGMQKITSACWSPNSQRLAIVATDKIVQLFDESGERQDRFSTKPADKNQRTYVVRAMAFSPDSTKLAIAQSDNIVFVYKLGSDWKDKKSICNKFQQTASVTCLTWPQAHPNEVVFGLTEGRVKVGQLRTNKAATLFQTDSFVVSLCSSPDGHSILSGHLDGSIYRFSFETDTSGASHQKVASFGTPVTALEWGAGIVAAGNTGVVRFYDSTDGREVRNFDYSNDTSVKEFTCAAFNPSGESVVLGNYNRIMVYAYKQRTAPQRRGGPLARGQPHVIQEWEEVVSKIIPNLYTVTALCWKPDGSRLVVGSLCGSVDVFDACIRRARYKGIFDFTYIAASQVIVRNSKTGGSAMVRSSAGYEIKKLNVFQNRYLVANTVASLLLGDLETGKTSEIVWPESGGEKFYFDNPNVCMVFRAGELSLVEYGSNEALGSARTEHMSPHLISVRIDKYGASKMKGSGGGPLKLIAYLLDLQTIRISDLSNGQTLATVNHDCRIDWLELNPAGDRLLFRDHRRQLHLYTLEKQSRTTLLNYCNYVQWVPDSDVVVAQNRQNLCVWYSIEEPDRVTMTEIKGDIEDIERTKGRTVVLVDDGAGKQEYELNEALISFGGCIERRLFGQAVVLLSELALTAETEALWRQLAEAALDDDAPKLSVAQSCYAVLGDVAKATYLQKVNAIVKSHAAEFGGDGTRYYLVQAKLAMLSKQFQRAEALLLDHNDLEGAMTMYQELHRYDESIRLAEKKNHPDVQQLKLHFLQWLMSTGQEEKAGELQEREGNYFKAIELYVKGGLPAKAAMVVNRHSASYSPELLQRIASALTASGMHDKAGEVFEKLGMINPAMDSYRKGHAFRKAVELAKASFPGLVVTLEEEWGDWLVTQKQVDAAIQHFIEAGCSQKAIEAAMAARQWNKAEQLLESLRDPTVAQPFYIKIAQHYAAAKQYENAERFYIKADRPYDAVAMYVETNHFDRANRVAKMHLSAADMKELYSSMARKLEGQNKLNEAELAYVSVQEYDLAINMYKKREDFEQMLRLVAKYRREHLLDSYKLVAEHMERKGNLKAAEHYYIEARAWQNAVQMYRQLDRWEDAQRVAKLQGGQGAFQKVVLAQAHEVSKTHGPDAGAQVLIKHGLVEVAIDYALQHNNFDHAIELAQTSARHKLPDIYLKKALMYEDQEEFRLAEEQFIMAGKPKEAVDMYMHQHDWVSAMRVADAHDRSLVTEVMMGHAKDLSDQNQFQAAENLFISAQKPEMAISMYTGRNMINEAIRVCKKHCPHLLWEVMATYGPQSRPGGGAQRGGSVEETLETAKAYEEAGQWGYAIDAYLSITSSVLPNPDKLEEIWEAAIRLAMTNVRDRYPSVVRDVAARLQAIDRLESAGDLYESMNQYREAVQCYVAVESWDRAKAAASAAGTSDLLVWVEEEHKRALVKRQDGESLLKQGELTTALDLYARSGEWDKCLALAEQSAPQLLPHYVLQNAKVLVKQGEMVQAAQQLVRHTRSLISLVNAPPTSQQAPAQNIFPLVKLITEQLLSAQEALPSTQILKELLVRVLGGASGSSSLSLAQVQALQSPAASEFQKHLMLAHLMTTYALCKQRANNGLREVCAKQAVAMLRYCTELPADKAFYDAGVECKNVGWISMAFTLFNRYLDIAEAIEDPDNSTIDNTDFEDSDIPTPYDLNLPERQSQSASTKDEVKDLVLSWSVDANIESGLQKRQCNSCQGDMYFASLRGPCGAQYEMCCVTGFPVSPADRVQCSTCQSPANRSDWNAYVLTFHQCPWCSAPQNPAY</sequence>
<evidence type="ECO:0000256" key="6">
    <source>
        <dbReference type="ARBA" id="ARBA00023069"/>
    </source>
</evidence>
<dbReference type="SUPFAM" id="SSF69322">
    <property type="entry name" value="Tricorn protease domain 2"/>
    <property type="match status" value="1"/>
</dbReference>
<dbReference type="Gene3D" id="1.25.40.470">
    <property type="match status" value="2"/>
</dbReference>